<feature type="transmembrane region" description="Helical" evidence="10">
    <location>
        <begin position="61"/>
        <end position="78"/>
    </location>
</feature>
<evidence type="ECO:0000256" key="8">
    <source>
        <dbReference type="ARBA" id="ARBA00022989"/>
    </source>
</evidence>
<comment type="subcellular location">
    <subcellularLocation>
        <location evidence="2">Cell membrane</location>
        <topology evidence="2">Multi-pass membrane protein</topology>
    </subcellularLocation>
</comment>
<feature type="transmembrane region" description="Helical" evidence="10">
    <location>
        <begin position="36"/>
        <end position="55"/>
    </location>
</feature>
<keyword evidence="8 10" id="KW-1133">Transmembrane helix</keyword>
<keyword evidence="9 10" id="KW-0472">Membrane</keyword>
<evidence type="ECO:0000256" key="5">
    <source>
        <dbReference type="ARBA" id="ARBA00022448"/>
    </source>
</evidence>
<comment type="similarity">
    <text evidence="3">Belongs to the nicotinamide ribonucleoside (NR) uptake permease (TC 4.B.1) family.</text>
</comment>
<accession>A0AA51X604</accession>
<name>A0AA51X604_9GAMM</name>
<feature type="transmembrane region" description="Helical" evidence="10">
    <location>
        <begin position="170"/>
        <end position="190"/>
    </location>
</feature>
<dbReference type="InterPro" id="IPR006419">
    <property type="entry name" value="NMN_transpt_PnuC"/>
</dbReference>
<evidence type="ECO:0000256" key="6">
    <source>
        <dbReference type="ARBA" id="ARBA00022475"/>
    </source>
</evidence>
<dbReference type="KEGG" id="plei:Q9312_10205"/>
<keyword evidence="7 10" id="KW-0812">Transmembrane</keyword>
<dbReference type="GO" id="GO:0034257">
    <property type="term" value="F:nicotinamide riboside transmembrane transporter activity"/>
    <property type="evidence" value="ECO:0007669"/>
    <property type="project" value="InterPro"/>
</dbReference>
<keyword evidence="5" id="KW-0813">Transport</keyword>
<protein>
    <recommendedName>
        <fullName evidence="4">Nicotinamide riboside transporter PnuC</fullName>
    </recommendedName>
</protein>
<dbReference type="Pfam" id="PF04973">
    <property type="entry name" value="NMN_transporter"/>
    <property type="match status" value="1"/>
</dbReference>
<evidence type="ECO:0000256" key="9">
    <source>
        <dbReference type="ARBA" id="ARBA00023136"/>
    </source>
</evidence>
<feature type="transmembrane region" description="Helical" evidence="10">
    <location>
        <begin position="98"/>
        <end position="119"/>
    </location>
</feature>
<evidence type="ECO:0000256" key="2">
    <source>
        <dbReference type="ARBA" id="ARBA00004651"/>
    </source>
</evidence>
<evidence type="ECO:0000256" key="1">
    <source>
        <dbReference type="ARBA" id="ARBA00002672"/>
    </source>
</evidence>
<feature type="transmembrane region" description="Helical" evidence="10">
    <location>
        <begin position="125"/>
        <end position="142"/>
    </location>
</feature>
<dbReference type="NCBIfam" id="TIGR01528">
    <property type="entry name" value="NMN_trans_PnuC"/>
    <property type="match status" value="1"/>
</dbReference>
<sequence>MMEQWIAQWQAQSLWEWTAVLLSVGYIVLAAQANRWCWVCAFLSTAIFSVLFFDVNLLQESALNIYYLIMAIYGWWHWQGSSEQQQLPIIRWPVKNHVIGAAIFGSIALISGFVSDVYFKADFPYLNGFTVWFAVYTTFLVARKVFENWLFWLVINPLSAYMFWHKELYVTCGLMAVYFIMSLYGVRTWYIKWRQQDESLSTCSAY</sequence>
<feature type="transmembrane region" description="Helical" evidence="10">
    <location>
        <begin position="12"/>
        <end position="29"/>
    </location>
</feature>
<evidence type="ECO:0000256" key="10">
    <source>
        <dbReference type="SAM" id="Phobius"/>
    </source>
</evidence>
<keyword evidence="6" id="KW-1003">Cell membrane</keyword>
<dbReference type="EMBL" id="CP133548">
    <property type="protein sequence ID" value="WMS85585.1"/>
    <property type="molecule type" value="Genomic_DNA"/>
</dbReference>
<comment type="function">
    <text evidence="1">Required for nicotinamide riboside transport across the inner membrane.</text>
</comment>
<proteinExistence type="inferred from homology"/>
<dbReference type="PANTHER" id="PTHR36122:SF2">
    <property type="entry name" value="NICOTINAMIDE RIBOSIDE TRANSPORTER PNUC"/>
    <property type="match status" value="1"/>
</dbReference>
<dbReference type="Proteomes" id="UP001239782">
    <property type="component" value="Chromosome"/>
</dbReference>
<reference evidence="11 12" key="1">
    <citation type="submission" date="2023-08" db="EMBL/GenBank/DDBJ databases">
        <title>Pleionea litopenaei sp. nov., isolated from stomach of juvenile Litopenaeus vannamei.</title>
        <authorList>
            <person name="Rho A.M."/>
            <person name="Hwang C.Y."/>
        </authorList>
    </citation>
    <scope>NUCLEOTIDE SEQUENCE [LARGE SCALE GENOMIC DNA]</scope>
    <source>
        <strain evidence="11 12">HL-JVS1</strain>
    </source>
</reference>
<dbReference type="RefSeq" id="WP_309200738.1">
    <property type="nucleotide sequence ID" value="NZ_CP133548.1"/>
</dbReference>
<gene>
    <name evidence="11" type="primary">pnuC</name>
    <name evidence="11" type="ORF">Q9312_10205</name>
</gene>
<organism evidence="11 12">
    <name type="scientific">Pleionea litopenaei</name>
    <dbReference type="NCBI Taxonomy" id="3070815"/>
    <lineage>
        <taxon>Bacteria</taxon>
        <taxon>Pseudomonadati</taxon>
        <taxon>Pseudomonadota</taxon>
        <taxon>Gammaproteobacteria</taxon>
        <taxon>Oceanospirillales</taxon>
        <taxon>Pleioneaceae</taxon>
        <taxon>Pleionea</taxon>
    </lineage>
</organism>
<evidence type="ECO:0000313" key="12">
    <source>
        <dbReference type="Proteomes" id="UP001239782"/>
    </source>
</evidence>
<evidence type="ECO:0000256" key="4">
    <source>
        <dbReference type="ARBA" id="ARBA00017522"/>
    </source>
</evidence>
<evidence type="ECO:0000256" key="3">
    <source>
        <dbReference type="ARBA" id="ARBA00006669"/>
    </source>
</evidence>
<dbReference type="GO" id="GO:0005886">
    <property type="term" value="C:plasma membrane"/>
    <property type="evidence" value="ECO:0007669"/>
    <property type="project" value="UniProtKB-SubCell"/>
</dbReference>
<evidence type="ECO:0000256" key="7">
    <source>
        <dbReference type="ARBA" id="ARBA00022692"/>
    </source>
</evidence>
<evidence type="ECO:0000313" key="11">
    <source>
        <dbReference type="EMBL" id="WMS85585.1"/>
    </source>
</evidence>
<keyword evidence="12" id="KW-1185">Reference proteome</keyword>
<dbReference type="PANTHER" id="PTHR36122">
    <property type="entry name" value="NICOTINAMIDE RIBOSIDE TRANSPORTER PNUC"/>
    <property type="match status" value="1"/>
</dbReference>
<dbReference type="AlphaFoldDB" id="A0AA51X604"/>